<accession>I7A3Q2</accession>
<dbReference type="InterPro" id="IPR011322">
    <property type="entry name" value="N-reg_PII-like_a/b"/>
</dbReference>
<evidence type="ECO:0000313" key="2">
    <source>
        <dbReference type="Proteomes" id="UP000009011"/>
    </source>
</evidence>
<dbReference type="AlphaFoldDB" id="I7A3Q2"/>
<dbReference type="KEGG" id="mro:MROS_2613"/>
<organism evidence="1 2">
    <name type="scientific">Melioribacter roseus (strain DSM 23840 / JCM 17771 / VKM B-2668 / P3M-2)</name>
    <dbReference type="NCBI Taxonomy" id="1191523"/>
    <lineage>
        <taxon>Bacteria</taxon>
        <taxon>Pseudomonadati</taxon>
        <taxon>Ignavibacteriota</taxon>
        <taxon>Ignavibacteria</taxon>
        <taxon>Ignavibacteriales</taxon>
        <taxon>Melioribacteraceae</taxon>
        <taxon>Melioribacter</taxon>
    </lineage>
</organism>
<dbReference type="InterPro" id="IPR015867">
    <property type="entry name" value="N-reg_PII/ATP_PRibTrfase_C"/>
</dbReference>
<dbReference type="Gene3D" id="3.30.70.120">
    <property type="match status" value="1"/>
</dbReference>
<dbReference type="SUPFAM" id="SSF54913">
    <property type="entry name" value="GlnB-like"/>
    <property type="match status" value="1"/>
</dbReference>
<protein>
    <submittedName>
        <fullName evidence="1">Nitrogen regulatory protein P-II</fullName>
    </submittedName>
</protein>
<dbReference type="EMBL" id="CP003557">
    <property type="protein sequence ID" value="AFN75843.1"/>
    <property type="molecule type" value="Genomic_DNA"/>
</dbReference>
<name>I7A3Q2_MELRP</name>
<keyword evidence="2" id="KW-1185">Reference proteome</keyword>
<dbReference type="GO" id="GO:0030234">
    <property type="term" value="F:enzyme regulator activity"/>
    <property type="evidence" value="ECO:0007669"/>
    <property type="project" value="InterPro"/>
</dbReference>
<proteinExistence type="predicted"/>
<dbReference type="RefSeq" id="WP_014857273.1">
    <property type="nucleotide sequence ID" value="NC_018178.1"/>
</dbReference>
<dbReference type="GO" id="GO:0006808">
    <property type="term" value="P:regulation of nitrogen utilization"/>
    <property type="evidence" value="ECO:0007669"/>
    <property type="project" value="InterPro"/>
</dbReference>
<dbReference type="HOGENOM" id="CLU_169009_2_0_10"/>
<dbReference type="Proteomes" id="UP000009011">
    <property type="component" value="Chromosome"/>
</dbReference>
<dbReference type="OrthoDB" id="330665at2"/>
<evidence type="ECO:0000313" key="1">
    <source>
        <dbReference type="EMBL" id="AFN75843.1"/>
    </source>
</evidence>
<reference evidence="1 2" key="1">
    <citation type="journal article" date="2013" name="PLoS ONE">
        <title>Genomic analysis of Melioribacter roseus, facultatively anaerobic organotrophic bacterium representing a novel deep lineage within Bacteriodetes/Chlorobi group.</title>
        <authorList>
            <person name="Kadnikov V.V."/>
            <person name="Mardanov A.V."/>
            <person name="Podosokorskaya O.A."/>
            <person name="Gavrilov S.N."/>
            <person name="Kublanov I.V."/>
            <person name="Beletsky A.V."/>
            <person name="Bonch-Osmolovskaya E.A."/>
            <person name="Ravin N.V."/>
        </authorList>
    </citation>
    <scope>NUCLEOTIDE SEQUENCE [LARGE SCALE GENOMIC DNA]</scope>
    <source>
        <strain evidence="2">JCM 17771 / P3M-2</strain>
    </source>
</reference>
<dbReference type="eggNOG" id="COG0347">
    <property type="taxonomic scope" value="Bacteria"/>
</dbReference>
<dbReference type="InterPro" id="IPR002187">
    <property type="entry name" value="N-reg_PII"/>
</dbReference>
<sequence length="99" mass="11312">MKEQKLVTIICEANLSKYLISNLKELKISGYTIVEASGEGKKGARGNDWEQSRNIRIEIACDDEKAKKIIEMVKKKYLESYAIFLYVHNISVLDDNSIN</sequence>
<dbReference type="Pfam" id="PF00543">
    <property type="entry name" value="P-II"/>
    <property type="match status" value="1"/>
</dbReference>
<dbReference type="STRING" id="1191523.MROS_2613"/>
<gene>
    <name evidence="1" type="ordered locus">MROS_2613</name>
</gene>